<evidence type="ECO:0000259" key="4">
    <source>
        <dbReference type="PROSITE" id="PS50250"/>
    </source>
</evidence>
<comment type="similarity">
    <text evidence="1">Belongs to the CSN7/EIF3M family. CSN7 subfamily.</text>
</comment>
<sequence>MDNAHTRAVEGLQPFIHLANANSATSPRFVASLITNATSSPHTYVFGELLETPTIQSLSSPDTPAEYQSYLKLLQIFAWGTWQDYEATPNLPKLSFEQAQKLRLLSLLSLAKTIKPLTYESLMSALSLSTPGDLEALVTTAIYSSLLTARLSPAATPPTINVTSVAPLRDVQPRSLPEMISVLEEWQLRCGDVIGDLEAEIQAVKLNAAKRAAKEAAHQRLFDEALEKRKAAGPGSGGAGVGNAGGKWEGRGG</sequence>
<keyword evidence="2" id="KW-0736">Signalosome</keyword>
<evidence type="ECO:0000256" key="1">
    <source>
        <dbReference type="ARBA" id="ARBA00008482"/>
    </source>
</evidence>
<dbReference type="Proteomes" id="UP001220324">
    <property type="component" value="Unassembled WGS sequence"/>
</dbReference>
<dbReference type="PANTHER" id="PTHR15350">
    <property type="entry name" value="COP9 SIGNALOSOME COMPLEX SUBUNIT 7/DENDRITIC CELL PROTEIN GA17"/>
    <property type="match status" value="1"/>
</dbReference>
<dbReference type="AlphaFoldDB" id="A0AAD6CPT7"/>
<dbReference type="InterPro" id="IPR045237">
    <property type="entry name" value="COPS7/eIF3m"/>
</dbReference>
<feature type="domain" description="PCI" evidence="4">
    <location>
        <begin position="1"/>
        <end position="165"/>
    </location>
</feature>
<keyword evidence="6" id="KW-1185">Reference proteome</keyword>
<name>A0AAD6CPT7_9EURO</name>
<comment type="caution">
    <text evidence="5">The sequence shown here is derived from an EMBL/GenBank/DDBJ whole genome shotgun (WGS) entry which is preliminary data.</text>
</comment>
<dbReference type="Pfam" id="PF01399">
    <property type="entry name" value="PCI"/>
    <property type="match status" value="1"/>
</dbReference>
<evidence type="ECO:0000256" key="3">
    <source>
        <dbReference type="SAM" id="MobiDB-lite"/>
    </source>
</evidence>
<dbReference type="GO" id="GO:0008180">
    <property type="term" value="C:COP9 signalosome"/>
    <property type="evidence" value="ECO:0007669"/>
    <property type="project" value="UniProtKB-KW"/>
</dbReference>
<accession>A0AAD6CPT7</accession>
<evidence type="ECO:0000256" key="2">
    <source>
        <dbReference type="ARBA" id="ARBA00022790"/>
    </source>
</evidence>
<gene>
    <name evidence="5" type="ORF">N7494_009332</name>
</gene>
<protein>
    <submittedName>
        <fullName evidence="5">COP9 signalosome complex subunit 7</fullName>
    </submittedName>
</protein>
<dbReference type="EMBL" id="JAQIZZ010000007">
    <property type="protein sequence ID" value="KAJ5532780.1"/>
    <property type="molecule type" value="Genomic_DNA"/>
</dbReference>
<dbReference type="InterPro" id="IPR000717">
    <property type="entry name" value="PCI_dom"/>
</dbReference>
<dbReference type="SMART" id="SM00088">
    <property type="entry name" value="PINT"/>
    <property type="match status" value="1"/>
</dbReference>
<dbReference type="PROSITE" id="PS50250">
    <property type="entry name" value="PCI"/>
    <property type="match status" value="1"/>
</dbReference>
<reference evidence="5 6" key="1">
    <citation type="journal article" date="2023" name="IMA Fungus">
        <title>Comparative genomic study of the Penicillium genus elucidates a diverse pangenome and 15 lateral gene transfer events.</title>
        <authorList>
            <person name="Petersen C."/>
            <person name="Sorensen T."/>
            <person name="Nielsen M.R."/>
            <person name="Sondergaard T.E."/>
            <person name="Sorensen J.L."/>
            <person name="Fitzpatrick D.A."/>
            <person name="Frisvad J.C."/>
            <person name="Nielsen K.L."/>
        </authorList>
    </citation>
    <scope>NUCLEOTIDE SEQUENCE [LARGE SCALE GENOMIC DNA]</scope>
    <source>
        <strain evidence="5 6">IBT 35679</strain>
    </source>
</reference>
<feature type="compositionally biased region" description="Gly residues" evidence="3">
    <location>
        <begin position="234"/>
        <end position="247"/>
    </location>
</feature>
<dbReference type="Pfam" id="PF22061">
    <property type="entry name" value="CSN7_HB_subdom"/>
    <property type="match status" value="1"/>
</dbReference>
<proteinExistence type="inferred from homology"/>
<dbReference type="PANTHER" id="PTHR15350:SF5">
    <property type="entry name" value="COP9 SIGNALOSOME COMPLEX SUBUNIT 7"/>
    <property type="match status" value="1"/>
</dbReference>
<feature type="region of interest" description="Disordered" evidence="3">
    <location>
        <begin position="229"/>
        <end position="253"/>
    </location>
</feature>
<organism evidence="5 6">
    <name type="scientific">Penicillium frequentans</name>
    <dbReference type="NCBI Taxonomy" id="3151616"/>
    <lineage>
        <taxon>Eukaryota</taxon>
        <taxon>Fungi</taxon>
        <taxon>Dikarya</taxon>
        <taxon>Ascomycota</taxon>
        <taxon>Pezizomycotina</taxon>
        <taxon>Eurotiomycetes</taxon>
        <taxon>Eurotiomycetidae</taxon>
        <taxon>Eurotiales</taxon>
        <taxon>Aspergillaceae</taxon>
        <taxon>Penicillium</taxon>
    </lineage>
</organism>
<evidence type="ECO:0000313" key="6">
    <source>
        <dbReference type="Proteomes" id="UP001220324"/>
    </source>
</evidence>
<evidence type="ECO:0000313" key="5">
    <source>
        <dbReference type="EMBL" id="KAJ5532780.1"/>
    </source>
</evidence>